<dbReference type="PANTHER" id="PTHR13710">
    <property type="entry name" value="DNA HELICASE RECQ FAMILY MEMBER"/>
    <property type="match status" value="1"/>
</dbReference>
<dbReference type="GO" id="GO:0005524">
    <property type="term" value="F:ATP binding"/>
    <property type="evidence" value="ECO:0007669"/>
    <property type="project" value="InterPro"/>
</dbReference>
<comment type="similarity">
    <text evidence="1">Belongs to the helicase family. RecQ subfamily.</text>
</comment>
<protein>
    <recommendedName>
        <fullName evidence="4">Helicase ATP-binding domain-containing protein</fullName>
    </recommendedName>
</protein>
<dbReference type="GO" id="GO:0009378">
    <property type="term" value="F:four-way junction helicase activity"/>
    <property type="evidence" value="ECO:0007669"/>
    <property type="project" value="TreeGrafter"/>
</dbReference>
<dbReference type="NCBIfam" id="TIGR00614">
    <property type="entry name" value="recQ_fam"/>
    <property type="match status" value="1"/>
</dbReference>
<dbReference type="AlphaFoldDB" id="A0A7J7LKE5"/>
<name>A0A7J7LKE5_9MAGN</name>
<dbReference type="SUPFAM" id="SSF52540">
    <property type="entry name" value="P-loop containing nucleoside triphosphate hydrolases"/>
    <property type="match status" value="1"/>
</dbReference>
<dbReference type="InterPro" id="IPR014001">
    <property type="entry name" value="Helicase_ATP-bd"/>
</dbReference>
<gene>
    <name evidence="5" type="ORF">GIB67_041072</name>
</gene>
<dbReference type="PROSITE" id="PS51192">
    <property type="entry name" value="HELICASE_ATP_BIND_1"/>
    <property type="match status" value="1"/>
</dbReference>
<dbReference type="Proteomes" id="UP000541444">
    <property type="component" value="Unassembled WGS sequence"/>
</dbReference>
<dbReference type="GO" id="GO:0016787">
    <property type="term" value="F:hydrolase activity"/>
    <property type="evidence" value="ECO:0007669"/>
    <property type="project" value="UniProtKB-KW"/>
</dbReference>
<dbReference type="InterPro" id="IPR004589">
    <property type="entry name" value="DNA_helicase_ATP-dep_RecQ"/>
</dbReference>
<keyword evidence="2" id="KW-0378">Hydrolase</keyword>
<dbReference type="SMART" id="SM00487">
    <property type="entry name" value="DEXDc"/>
    <property type="match status" value="1"/>
</dbReference>
<keyword evidence="3" id="KW-0347">Helicase</keyword>
<dbReference type="OrthoDB" id="10261556at2759"/>
<evidence type="ECO:0000313" key="6">
    <source>
        <dbReference type="Proteomes" id="UP000541444"/>
    </source>
</evidence>
<accession>A0A7J7LKE5</accession>
<reference evidence="5 6" key="1">
    <citation type="journal article" date="2020" name="IScience">
        <title>Genome Sequencing of the Endangered Kingdonia uniflora (Circaeasteraceae, Ranunculales) Reveals Potential Mechanisms of Evolutionary Specialization.</title>
        <authorList>
            <person name="Sun Y."/>
            <person name="Deng T."/>
            <person name="Zhang A."/>
            <person name="Moore M.J."/>
            <person name="Landis J.B."/>
            <person name="Lin N."/>
            <person name="Zhang H."/>
            <person name="Zhang X."/>
            <person name="Huang J."/>
            <person name="Zhang X."/>
            <person name="Sun H."/>
            <person name="Wang H."/>
        </authorList>
    </citation>
    <scope>NUCLEOTIDE SEQUENCE [LARGE SCALE GENOMIC DNA]</scope>
    <source>
        <strain evidence="5">TB1705</strain>
        <tissue evidence="5">Leaf</tissue>
    </source>
</reference>
<evidence type="ECO:0000313" key="5">
    <source>
        <dbReference type="EMBL" id="KAF6143004.1"/>
    </source>
</evidence>
<evidence type="ECO:0000256" key="3">
    <source>
        <dbReference type="ARBA" id="ARBA00022806"/>
    </source>
</evidence>
<dbReference type="InterPro" id="IPR027417">
    <property type="entry name" value="P-loop_NTPase"/>
</dbReference>
<dbReference type="FunFam" id="3.40.50.300:FF:001450">
    <property type="entry name" value="ATP-dependent DNA helicase"/>
    <property type="match status" value="1"/>
</dbReference>
<dbReference type="GO" id="GO:0005737">
    <property type="term" value="C:cytoplasm"/>
    <property type="evidence" value="ECO:0007669"/>
    <property type="project" value="TreeGrafter"/>
</dbReference>
<evidence type="ECO:0000259" key="4">
    <source>
        <dbReference type="PROSITE" id="PS51192"/>
    </source>
</evidence>
<feature type="domain" description="Helicase ATP-binding" evidence="4">
    <location>
        <begin position="22"/>
        <end position="189"/>
    </location>
</feature>
<dbReference type="Pfam" id="PF00270">
    <property type="entry name" value="DEAD"/>
    <property type="match status" value="1"/>
</dbReference>
<organism evidence="5 6">
    <name type="scientific">Kingdonia uniflora</name>
    <dbReference type="NCBI Taxonomy" id="39325"/>
    <lineage>
        <taxon>Eukaryota</taxon>
        <taxon>Viridiplantae</taxon>
        <taxon>Streptophyta</taxon>
        <taxon>Embryophyta</taxon>
        <taxon>Tracheophyta</taxon>
        <taxon>Spermatophyta</taxon>
        <taxon>Magnoliopsida</taxon>
        <taxon>Ranunculales</taxon>
        <taxon>Circaeasteraceae</taxon>
        <taxon>Kingdonia</taxon>
    </lineage>
</organism>
<dbReference type="PANTHER" id="PTHR13710:SF120">
    <property type="entry name" value="BIFUNCTIONAL 3'-5' EXONUCLEASE_ATP-DEPENDENT HELICASE WRN"/>
    <property type="match status" value="1"/>
</dbReference>
<proteinExistence type="inferred from homology"/>
<dbReference type="Gene3D" id="3.40.50.300">
    <property type="entry name" value="P-loop containing nucleotide triphosphate hydrolases"/>
    <property type="match status" value="1"/>
</dbReference>
<dbReference type="GO" id="GO:0005634">
    <property type="term" value="C:nucleus"/>
    <property type="evidence" value="ECO:0007669"/>
    <property type="project" value="TreeGrafter"/>
</dbReference>
<dbReference type="GO" id="GO:0000724">
    <property type="term" value="P:double-strand break repair via homologous recombination"/>
    <property type="evidence" value="ECO:0007669"/>
    <property type="project" value="TreeGrafter"/>
</dbReference>
<keyword evidence="3" id="KW-0547">Nucleotide-binding</keyword>
<dbReference type="GO" id="GO:0043138">
    <property type="term" value="F:3'-5' DNA helicase activity"/>
    <property type="evidence" value="ECO:0007669"/>
    <property type="project" value="TreeGrafter"/>
</dbReference>
<dbReference type="GO" id="GO:0005694">
    <property type="term" value="C:chromosome"/>
    <property type="evidence" value="ECO:0007669"/>
    <property type="project" value="TreeGrafter"/>
</dbReference>
<dbReference type="GO" id="GO:0003676">
    <property type="term" value="F:nucleic acid binding"/>
    <property type="evidence" value="ECO:0007669"/>
    <property type="project" value="InterPro"/>
</dbReference>
<dbReference type="InterPro" id="IPR011545">
    <property type="entry name" value="DEAD/DEAH_box_helicase_dom"/>
</dbReference>
<keyword evidence="6" id="KW-1185">Reference proteome</keyword>
<keyword evidence="3" id="KW-0067">ATP-binding</keyword>
<dbReference type="CDD" id="cd17920">
    <property type="entry name" value="DEXHc_RecQ"/>
    <property type="match status" value="1"/>
</dbReference>
<evidence type="ECO:0000256" key="2">
    <source>
        <dbReference type="ARBA" id="ARBA00022801"/>
    </source>
</evidence>
<dbReference type="EMBL" id="JACGCM010002221">
    <property type="protein sequence ID" value="KAF6143004.1"/>
    <property type="molecule type" value="Genomic_DNA"/>
</dbReference>
<sequence length="246" mass="27699">MEAILKKYFGYSIFRSCQKEVIEKILDKKDSLVIMATGSGKSLCYQMPPLISRKTAVVISPLIALMQDQVMSLKQRGISVGYFGSTQTDPTVYSNAERGRFDLLYMTPEKACLLPPRFWSNLLDSGVSLLAVDEAHCISEWGHDFRKEYKQLHCLRDVLFDVPFVAVTATATEKVRMDIIQSLKMKDPYVSVGSFDRKNLFYGVKCFGKSQALEEELVKEISTFAVCGSSTIIYCTTVEDAKQVSF</sequence>
<comment type="caution">
    <text evidence="5">The sequence shown here is derived from an EMBL/GenBank/DDBJ whole genome shotgun (WGS) entry which is preliminary data.</text>
</comment>
<evidence type="ECO:0000256" key="1">
    <source>
        <dbReference type="ARBA" id="ARBA00005446"/>
    </source>
</evidence>